<dbReference type="PANTHER" id="PTHR12468:SF2">
    <property type="entry name" value="GPI MANNOSYLTRANSFERASE 2"/>
    <property type="match status" value="1"/>
</dbReference>
<keyword evidence="5" id="KW-0808">Transferase</keyword>
<reference evidence="11 12" key="1">
    <citation type="submission" date="2020-05" db="EMBL/GenBank/DDBJ databases">
        <title>Flexivirga sp. ID2601S isolated from air conditioner.</title>
        <authorList>
            <person name="Kim D.H."/>
        </authorList>
    </citation>
    <scope>NUCLEOTIDE SEQUENCE [LARGE SCALE GENOMIC DNA]</scope>
    <source>
        <strain evidence="11 12">ID2601S</strain>
    </source>
</reference>
<sequence length="377" mass="40617">MEHPWLAGIGVFVPIRAIGLFWLAYVGHRQNKDVRDMLSAWDGEWMLALAQHGYDGVPQRLVDAHGMHSADTAYAFFPGYPMLVRAVAVLPGVSVYAAAILTSVVAGAVATVAAYRIGEWCMLRARPDDAGMARRVGLLAAVLFAAAPMSIVLTMAYTEALYCALAGWALVMVLEKRWIAAGLLTIAAGLTRTTVVALIAVVVLAALLHWRDGWRPWAGIVLAPLGWLAWLVVVAVHAGSPLAWFRIQSDGWDTGFDAGQATWHYLRETLATNNSAGDVFTAWVILATLVLVVLAFVTRLPWQVSVYGALVVATVLLTDGLMNSRVRLLLPAYVLLVPVAIGLAHRSRTTQVTVGVAATAVSAWFGAYMLGVYPYAI</sequence>
<feature type="transmembrane region" description="Helical" evidence="10">
    <location>
        <begin position="96"/>
        <end position="115"/>
    </location>
</feature>
<dbReference type="GO" id="GO:0006506">
    <property type="term" value="P:GPI anchor biosynthetic process"/>
    <property type="evidence" value="ECO:0007669"/>
    <property type="project" value="UniProtKB-UniPathway"/>
</dbReference>
<keyword evidence="6 10" id="KW-0812">Transmembrane</keyword>
<feature type="transmembrane region" description="Helical" evidence="10">
    <location>
        <begin position="6"/>
        <end position="27"/>
    </location>
</feature>
<dbReference type="InterPro" id="IPR007315">
    <property type="entry name" value="PIG-V/Gpi18"/>
</dbReference>
<evidence type="ECO:0000256" key="7">
    <source>
        <dbReference type="ARBA" id="ARBA00022824"/>
    </source>
</evidence>
<feature type="transmembrane region" description="Helical" evidence="10">
    <location>
        <begin position="280"/>
        <end position="297"/>
    </location>
</feature>
<protein>
    <recommendedName>
        <fullName evidence="13">DUF2029 domain-containing protein</fullName>
    </recommendedName>
</protein>
<gene>
    <name evidence="11" type="ORF">HJ588_02510</name>
</gene>
<evidence type="ECO:0000256" key="3">
    <source>
        <dbReference type="ARBA" id="ARBA00022502"/>
    </source>
</evidence>
<evidence type="ECO:0000313" key="12">
    <source>
        <dbReference type="Proteomes" id="UP000557772"/>
    </source>
</evidence>
<evidence type="ECO:0000256" key="10">
    <source>
        <dbReference type="SAM" id="Phobius"/>
    </source>
</evidence>
<evidence type="ECO:0000256" key="1">
    <source>
        <dbReference type="ARBA" id="ARBA00004477"/>
    </source>
</evidence>
<keyword evidence="7" id="KW-0256">Endoplasmic reticulum</keyword>
<evidence type="ECO:0000256" key="6">
    <source>
        <dbReference type="ARBA" id="ARBA00022692"/>
    </source>
</evidence>
<feature type="transmembrane region" description="Helical" evidence="10">
    <location>
        <begin position="73"/>
        <end position="90"/>
    </location>
</feature>
<dbReference type="PANTHER" id="PTHR12468">
    <property type="entry name" value="GPI MANNOSYLTRANSFERASE 2"/>
    <property type="match status" value="1"/>
</dbReference>
<evidence type="ECO:0008006" key="13">
    <source>
        <dbReference type="Google" id="ProtNLM"/>
    </source>
</evidence>
<dbReference type="GO" id="GO:0016020">
    <property type="term" value="C:membrane"/>
    <property type="evidence" value="ECO:0007669"/>
    <property type="project" value="GOC"/>
</dbReference>
<dbReference type="AlphaFoldDB" id="A0A849AC98"/>
<keyword evidence="9 10" id="KW-0472">Membrane</keyword>
<organism evidence="11 12">
    <name type="scientific">Flexivirga aerilata</name>
    <dbReference type="NCBI Taxonomy" id="1656889"/>
    <lineage>
        <taxon>Bacteria</taxon>
        <taxon>Bacillati</taxon>
        <taxon>Actinomycetota</taxon>
        <taxon>Actinomycetes</taxon>
        <taxon>Micrococcales</taxon>
        <taxon>Dermacoccaceae</taxon>
        <taxon>Flexivirga</taxon>
    </lineage>
</organism>
<dbReference type="Pfam" id="PF04188">
    <property type="entry name" value="Mannosyl_trans2"/>
    <property type="match status" value="1"/>
</dbReference>
<feature type="transmembrane region" description="Helical" evidence="10">
    <location>
        <begin position="220"/>
        <end position="244"/>
    </location>
</feature>
<evidence type="ECO:0000256" key="9">
    <source>
        <dbReference type="ARBA" id="ARBA00023136"/>
    </source>
</evidence>
<keyword evidence="3" id="KW-0337">GPI-anchor biosynthesis</keyword>
<dbReference type="GO" id="GO:0004376">
    <property type="term" value="F:GPI mannosyltransferase activity"/>
    <property type="evidence" value="ECO:0007669"/>
    <property type="project" value="InterPro"/>
</dbReference>
<feature type="transmembrane region" description="Helical" evidence="10">
    <location>
        <begin position="178"/>
        <end position="208"/>
    </location>
</feature>
<evidence type="ECO:0000256" key="8">
    <source>
        <dbReference type="ARBA" id="ARBA00022989"/>
    </source>
</evidence>
<evidence type="ECO:0000256" key="2">
    <source>
        <dbReference type="ARBA" id="ARBA00004687"/>
    </source>
</evidence>
<feature type="transmembrane region" description="Helical" evidence="10">
    <location>
        <begin position="304"/>
        <end position="322"/>
    </location>
</feature>
<feature type="transmembrane region" description="Helical" evidence="10">
    <location>
        <begin position="328"/>
        <end position="345"/>
    </location>
</feature>
<keyword evidence="4" id="KW-0328">Glycosyltransferase</keyword>
<comment type="pathway">
    <text evidence="2">Glycolipid biosynthesis; glycosylphosphatidylinositol-anchor biosynthesis.</text>
</comment>
<name>A0A849AC98_9MICO</name>
<feature type="transmembrane region" description="Helical" evidence="10">
    <location>
        <begin position="352"/>
        <end position="376"/>
    </location>
</feature>
<comment type="caution">
    <text evidence="11">The sequence shown here is derived from an EMBL/GenBank/DDBJ whole genome shotgun (WGS) entry which is preliminary data.</text>
</comment>
<accession>A0A849AC98</accession>
<dbReference type="EMBL" id="JABENB010000001">
    <property type="protein sequence ID" value="NNG38145.1"/>
    <property type="molecule type" value="Genomic_DNA"/>
</dbReference>
<keyword evidence="8 10" id="KW-1133">Transmembrane helix</keyword>
<evidence type="ECO:0000256" key="4">
    <source>
        <dbReference type="ARBA" id="ARBA00022676"/>
    </source>
</evidence>
<proteinExistence type="predicted"/>
<evidence type="ECO:0000313" key="11">
    <source>
        <dbReference type="EMBL" id="NNG38145.1"/>
    </source>
</evidence>
<dbReference type="UniPathway" id="UPA00196"/>
<comment type="subcellular location">
    <subcellularLocation>
        <location evidence="1">Endoplasmic reticulum membrane</location>
        <topology evidence="1">Multi-pass membrane protein</topology>
    </subcellularLocation>
</comment>
<dbReference type="Proteomes" id="UP000557772">
    <property type="component" value="Unassembled WGS sequence"/>
</dbReference>
<evidence type="ECO:0000256" key="5">
    <source>
        <dbReference type="ARBA" id="ARBA00022679"/>
    </source>
</evidence>
<keyword evidence="12" id="KW-1185">Reference proteome</keyword>
<dbReference type="GO" id="GO:0000009">
    <property type="term" value="F:alpha-1,6-mannosyltransferase activity"/>
    <property type="evidence" value="ECO:0007669"/>
    <property type="project" value="InterPro"/>
</dbReference>
<feature type="transmembrane region" description="Helical" evidence="10">
    <location>
        <begin position="136"/>
        <end position="158"/>
    </location>
</feature>